<proteinExistence type="predicted"/>
<feature type="region of interest" description="Disordered" evidence="1">
    <location>
        <begin position="114"/>
        <end position="136"/>
    </location>
</feature>
<accession>A0ABD0PC51</accession>
<dbReference type="AlphaFoldDB" id="A0ABD0PC51"/>
<dbReference type="PANTHER" id="PTHR10048">
    <property type="entry name" value="PHOSPHATIDYLINOSITOL KINASE"/>
    <property type="match status" value="1"/>
</dbReference>
<evidence type="ECO:0008006" key="4">
    <source>
        <dbReference type="Google" id="ProtNLM"/>
    </source>
</evidence>
<evidence type="ECO:0000313" key="3">
    <source>
        <dbReference type="Proteomes" id="UP001529510"/>
    </source>
</evidence>
<dbReference type="PANTHER" id="PTHR10048:SF22">
    <property type="entry name" value="PHOSPHATIDYLINOSITOL 4-KINASE BETA"/>
    <property type="match status" value="1"/>
</dbReference>
<feature type="compositionally biased region" description="Polar residues" evidence="1">
    <location>
        <begin position="115"/>
        <end position="125"/>
    </location>
</feature>
<organism evidence="2 3">
    <name type="scientific">Cirrhinus mrigala</name>
    <name type="common">Mrigala</name>
    <dbReference type="NCBI Taxonomy" id="683832"/>
    <lineage>
        <taxon>Eukaryota</taxon>
        <taxon>Metazoa</taxon>
        <taxon>Chordata</taxon>
        <taxon>Craniata</taxon>
        <taxon>Vertebrata</taxon>
        <taxon>Euteleostomi</taxon>
        <taxon>Actinopterygii</taxon>
        <taxon>Neopterygii</taxon>
        <taxon>Teleostei</taxon>
        <taxon>Ostariophysi</taxon>
        <taxon>Cypriniformes</taxon>
        <taxon>Cyprinidae</taxon>
        <taxon>Labeoninae</taxon>
        <taxon>Labeonini</taxon>
        <taxon>Cirrhinus</taxon>
    </lineage>
</organism>
<keyword evidence="3" id="KW-1185">Reference proteome</keyword>
<dbReference type="EMBL" id="JAMKFB020000016">
    <property type="protein sequence ID" value="KAL0171632.1"/>
    <property type="molecule type" value="Genomic_DNA"/>
</dbReference>
<evidence type="ECO:0000313" key="2">
    <source>
        <dbReference type="EMBL" id="KAL0171632.1"/>
    </source>
</evidence>
<gene>
    <name evidence="2" type="ORF">M9458_031943</name>
</gene>
<dbReference type="InterPro" id="IPR015433">
    <property type="entry name" value="PI3/4_kinase"/>
</dbReference>
<feature type="non-terminal residue" evidence="2">
    <location>
        <position position="144"/>
    </location>
</feature>
<protein>
    <recommendedName>
        <fullName evidence="4">PI4KB</fullName>
    </recommendedName>
</protein>
<reference evidence="2 3" key="1">
    <citation type="submission" date="2024-05" db="EMBL/GenBank/DDBJ databases">
        <title>Genome sequencing and assembly of Indian major carp, Cirrhinus mrigala (Hamilton, 1822).</title>
        <authorList>
            <person name="Mohindra V."/>
            <person name="Chowdhury L.M."/>
            <person name="Lal K."/>
            <person name="Jena J.K."/>
        </authorList>
    </citation>
    <scope>NUCLEOTIDE SEQUENCE [LARGE SCALE GENOMIC DNA]</scope>
    <source>
        <strain evidence="2">CM1030</strain>
        <tissue evidence="2">Blood</tissue>
    </source>
</reference>
<name>A0ABD0PC51_CIRMR</name>
<sequence length="144" mass="16269">EFIKSLMGIGKRLATLPTKEQKTQRLISELSLLNHKLPARVWLPTAAFDHHVVRVPHTQAVVLNSKDKAPYLIYVEVLECENFETSSVPVRIPETRIRSTRSVENLPDCGITPDQRASSFSTVPNYDNDDEAWSVDDIGELQVE</sequence>
<feature type="compositionally biased region" description="Acidic residues" evidence="1">
    <location>
        <begin position="127"/>
        <end position="136"/>
    </location>
</feature>
<dbReference type="Proteomes" id="UP001529510">
    <property type="component" value="Unassembled WGS sequence"/>
</dbReference>
<feature type="non-terminal residue" evidence="2">
    <location>
        <position position="1"/>
    </location>
</feature>
<comment type="caution">
    <text evidence="2">The sequence shown here is derived from an EMBL/GenBank/DDBJ whole genome shotgun (WGS) entry which is preliminary data.</text>
</comment>
<evidence type="ECO:0000256" key="1">
    <source>
        <dbReference type="SAM" id="MobiDB-lite"/>
    </source>
</evidence>